<dbReference type="Gene3D" id="3.30.559.10">
    <property type="entry name" value="Chloramphenicol acetyltransferase-like domain"/>
    <property type="match status" value="1"/>
</dbReference>
<protein>
    <submittedName>
        <fullName evidence="2">Condensation domain-containing protein</fullName>
    </submittedName>
</protein>
<keyword evidence="3" id="KW-1185">Reference proteome</keyword>
<dbReference type="SUPFAM" id="SSF52777">
    <property type="entry name" value="CoA-dependent acyltransferases"/>
    <property type="match status" value="2"/>
</dbReference>
<dbReference type="Pfam" id="PF00668">
    <property type="entry name" value="Condensation"/>
    <property type="match status" value="1"/>
</dbReference>
<reference evidence="3" key="1">
    <citation type="journal article" date="2019" name="Int. J. Syst. Evol. Microbiol.">
        <title>The Global Catalogue of Microorganisms (GCM) 10K type strain sequencing project: providing services to taxonomists for standard genome sequencing and annotation.</title>
        <authorList>
            <consortium name="The Broad Institute Genomics Platform"/>
            <consortium name="The Broad Institute Genome Sequencing Center for Infectious Disease"/>
            <person name="Wu L."/>
            <person name="Ma J."/>
        </authorList>
    </citation>
    <scope>NUCLEOTIDE SEQUENCE [LARGE SCALE GENOMIC DNA]</scope>
    <source>
        <strain evidence="3">CGMCC 4.7020</strain>
    </source>
</reference>
<proteinExistence type="predicted"/>
<dbReference type="EMBL" id="JBHTMM010000107">
    <property type="protein sequence ID" value="MFD1312171.1"/>
    <property type="molecule type" value="Genomic_DNA"/>
</dbReference>
<name>A0ABW3XRI5_9ACTN</name>
<dbReference type="RefSeq" id="WP_381243121.1">
    <property type="nucleotide sequence ID" value="NZ_JBHSKH010000150.1"/>
</dbReference>
<dbReference type="Gene3D" id="3.30.559.30">
    <property type="entry name" value="Nonribosomal peptide synthetase, condensation domain"/>
    <property type="match status" value="1"/>
</dbReference>
<organism evidence="2 3">
    <name type="scientific">Streptomyces kaempferi</name>
    <dbReference type="NCBI Taxonomy" id="333725"/>
    <lineage>
        <taxon>Bacteria</taxon>
        <taxon>Bacillati</taxon>
        <taxon>Actinomycetota</taxon>
        <taxon>Actinomycetes</taxon>
        <taxon>Kitasatosporales</taxon>
        <taxon>Streptomycetaceae</taxon>
        <taxon>Streptomyces</taxon>
    </lineage>
</organism>
<feature type="domain" description="Condensation" evidence="1">
    <location>
        <begin position="2"/>
        <end position="414"/>
    </location>
</feature>
<accession>A0ABW3XRI5</accession>
<dbReference type="InterPro" id="IPR001242">
    <property type="entry name" value="Condensation_dom"/>
</dbReference>
<gene>
    <name evidence="2" type="ORF">ACFQ5X_41055</name>
</gene>
<evidence type="ECO:0000313" key="3">
    <source>
        <dbReference type="Proteomes" id="UP001597058"/>
    </source>
</evidence>
<dbReference type="InterPro" id="IPR023213">
    <property type="entry name" value="CAT-like_dom_sf"/>
</dbReference>
<comment type="caution">
    <text evidence="2">The sequence shown here is derived from an EMBL/GenBank/DDBJ whole genome shotgun (WGS) entry which is preliminary data.</text>
</comment>
<dbReference type="Proteomes" id="UP001597058">
    <property type="component" value="Unassembled WGS sequence"/>
</dbReference>
<evidence type="ECO:0000313" key="2">
    <source>
        <dbReference type="EMBL" id="MFD1312171.1"/>
    </source>
</evidence>
<dbReference type="PANTHER" id="PTHR45527">
    <property type="entry name" value="NONRIBOSOMAL PEPTIDE SYNTHETASE"/>
    <property type="match status" value="1"/>
</dbReference>
<dbReference type="PANTHER" id="PTHR45527:SF1">
    <property type="entry name" value="FATTY ACID SYNTHASE"/>
    <property type="match status" value="1"/>
</dbReference>
<evidence type="ECO:0000259" key="1">
    <source>
        <dbReference type="Pfam" id="PF00668"/>
    </source>
</evidence>
<sequence length="420" mass="46366">MTHFPLSPPQRLVHALHDADPTRRRQSTRRVFDVRGPLDLKAFGRAVDGLVRRHEPLRTVYPSGTRQVVEAAAHQVLRVVSERHPRTAFDLEHGPLLSITVQPLGPDHHEISFCVHLLAADGWSLEVLFDDLGALYVAERLGVPPALPHLRIQYVDWASWHARRVSAERRAEVARWWRRALDGYPSPRRRSPTAAPEEGRRRAVTLDSSAMSEIRTLANSYGHTAFTLLAAACAITLTCPDHHDRLLLGLAVANRDHVAVERVLGFYVTLTVLPVDLRGDPPFSELMRRVAGATAAVYAHRELSFPDIAYDHATSPGRRASTPVQMPVIFAHHPPSTVGTLSLDGCDVVELPVFDTAKFALTIRAQDTADGACDIWAEYDPCLHSDNDIDTLLATYTAVLASVVTGADPRVSALRSRTDA</sequence>